<name>A0A7Y3RKE9_9PROT</name>
<keyword evidence="4" id="KW-1185">Reference proteome</keyword>
<dbReference type="Gene3D" id="3.30.1330.30">
    <property type="match status" value="1"/>
</dbReference>
<dbReference type="Pfam" id="PF04296">
    <property type="entry name" value="YlxR"/>
    <property type="match status" value="1"/>
</dbReference>
<dbReference type="Proteomes" id="UP000536835">
    <property type="component" value="Unassembled WGS sequence"/>
</dbReference>
<dbReference type="InterPro" id="IPR035931">
    <property type="entry name" value="YlxR-like_sf"/>
</dbReference>
<dbReference type="InterPro" id="IPR029064">
    <property type="entry name" value="Ribosomal_eL30-like_sf"/>
</dbReference>
<organism evidence="3 4">
    <name type="scientific">Parvularcula mediterranea</name>
    <dbReference type="NCBI Taxonomy" id="2732508"/>
    <lineage>
        <taxon>Bacteria</taxon>
        <taxon>Pseudomonadati</taxon>
        <taxon>Pseudomonadota</taxon>
        <taxon>Alphaproteobacteria</taxon>
        <taxon>Parvularculales</taxon>
        <taxon>Parvularculaceae</taxon>
        <taxon>Parvularcula</taxon>
    </lineage>
</organism>
<evidence type="ECO:0000256" key="1">
    <source>
        <dbReference type="SAM" id="MobiDB-lite"/>
    </source>
</evidence>
<proteinExistence type="predicted"/>
<evidence type="ECO:0000313" key="4">
    <source>
        <dbReference type="Proteomes" id="UP000536835"/>
    </source>
</evidence>
<feature type="domain" description="YlxR" evidence="2">
    <location>
        <begin position="20"/>
        <end position="86"/>
    </location>
</feature>
<dbReference type="SUPFAM" id="SSF55315">
    <property type="entry name" value="L30e-like"/>
    <property type="match status" value="1"/>
</dbReference>
<feature type="region of interest" description="Disordered" evidence="1">
    <location>
        <begin position="1"/>
        <end position="29"/>
    </location>
</feature>
<evidence type="ECO:0000313" key="3">
    <source>
        <dbReference type="EMBL" id="NNU15707.1"/>
    </source>
</evidence>
<dbReference type="PANTHER" id="PTHR34215:SF1">
    <property type="entry name" value="YLXR DOMAIN-CONTAINING PROTEIN"/>
    <property type="match status" value="1"/>
</dbReference>
<accession>A0A7Y3RKE9</accession>
<reference evidence="3 4" key="1">
    <citation type="submission" date="2020-05" db="EMBL/GenBank/DDBJ databases">
        <title>Parvularcula mediterraneae sp. nov., isolated from polypropylene straw from shallow seawater of the seashore of Laganas in Zakynthos island, Greece.</title>
        <authorList>
            <person name="Szabo I."/>
            <person name="Al-Omari J."/>
            <person name="Rado J."/>
            <person name="Szerdahelyi G.S."/>
        </authorList>
    </citation>
    <scope>NUCLEOTIDE SEQUENCE [LARGE SCALE GENOMIC DNA]</scope>
    <source>
        <strain evidence="3 4">ZS-1/3</strain>
    </source>
</reference>
<dbReference type="InterPro" id="IPR007393">
    <property type="entry name" value="YlxR_dom"/>
</dbReference>
<evidence type="ECO:0000259" key="2">
    <source>
        <dbReference type="Pfam" id="PF04296"/>
    </source>
</evidence>
<dbReference type="EMBL" id="JABFCX010000002">
    <property type="protein sequence ID" value="NNU15707.1"/>
    <property type="molecule type" value="Genomic_DNA"/>
</dbReference>
<dbReference type="Gene3D" id="3.30.1230.10">
    <property type="entry name" value="YlxR-like"/>
    <property type="match status" value="1"/>
</dbReference>
<dbReference type="AlphaFoldDB" id="A0A7Y3RKE9"/>
<comment type="caution">
    <text evidence="3">The sequence shown here is derived from an EMBL/GenBank/DDBJ whole genome shotgun (WGS) entry which is preliminary data.</text>
</comment>
<dbReference type="InterPro" id="IPR037465">
    <property type="entry name" value="YlxR"/>
</dbReference>
<dbReference type="PANTHER" id="PTHR34215">
    <property type="entry name" value="BLL0784 PROTEIN"/>
    <property type="match status" value="1"/>
</dbReference>
<sequence>MDDAEQHERPPRAGKRVNPRRCSASGEEIGPEEQALRFVLDPEGQLTLDLKGKLPGRGAWVRARREDLLMALKKNGFNRSLKGPAKLPQEHNAESFADQVGEAIEASALARLGLARKSGHLVIGGDHVRKAAKKGIAYLTPNDVSEPETAKLAQFLAKSEAIPHLPLPAARHPVSIALGQDTVHVLLLRGGPSEAALSAVMLWRSFAC</sequence>
<feature type="compositionally biased region" description="Basic and acidic residues" evidence="1">
    <location>
        <begin position="1"/>
        <end position="11"/>
    </location>
</feature>
<protein>
    <submittedName>
        <fullName evidence="3">DUF448 domain-containing protein</fullName>
    </submittedName>
</protein>
<dbReference type="SUPFAM" id="SSF64376">
    <property type="entry name" value="YlxR-like"/>
    <property type="match status" value="1"/>
</dbReference>
<dbReference type="RefSeq" id="WP_173197352.1">
    <property type="nucleotide sequence ID" value="NZ_JABFCX010000002.1"/>
</dbReference>
<gene>
    <name evidence="3" type="ORF">HK107_05165</name>
</gene>